<dbReference type="OrthoDB" id="9811735at2"/>
<protein>
    <recommendedName>
        <fullName evidence="1 3">Biotin carboxyl carrier protein of acetyl-CoA carboxylase</fullName>
    </recommendedName>
</protein>
<evidence type="ECO:0000313" key="4">
    <source>
        <dbReference type="EMBL" id="UOE20744.1"/>
    </source>
</evidence>
<dbReference type="AlphaFoldDB" id="A0A399G6J9"/>
<reference evidence="4" key="1">
    <citation type="submission" date="2020-10" db="EMBL/GenBank/DDBJ databases">
        <title>De novo genome project of the cellulose decomposer Thermobifida halotolerans type strain.</title>
        <authorList>
            <person name="Nagy I."/>
            <person name="Horvath B."/>
            <person name="Kukolya J."/>
            <person name="Nagy I."/>
            <person name="Orsini M."/>
        </authorList>
    </citation>
    <scope>NUCLEOTIDE SEQUENCE</scope>
    <source>
        <strain evidence="4">DSM 44931</strain>
    </source>
</reference>
<evidence type="ECO:0000256" key="3">
    <source>
        <dbReference type="RuleBase" id="RU364072"/>
    </source>
</evidence>
<dbReference type="KEGG" id="thao:NI17_005970"/>
<dbReference type="SUPFAM" id="SSF51230">
    <property type="entry name" value="Single hybrid motif"/>
    <property type="match status" value="1"/>
</dbReference>
<keyword evidence="3" id="KW-0275">Fatty acid biosynthesis</keyword>
<keyword evidence="2 3" id="KW-0092">Biotin</keyword>
<proteinExistence type="predicted"/>
<dbReference type="Gene3D" id="2.40.50.100">
    <property type="match status" value="1"/>
</dbReference>
<dbReference type="Pfam" id="PF00364">
    <property type="entry name" value="Biotin_lipoyl"/>
    <property type="match status" value="1"/>
</dbReference>
<dbReference type="InterPro" id="IPR000089">
    <property type="entry name" value="Biotin_lipoyl"/>
</dbReference>
<name>A0A399G6J9_9ACTN</name>
<dbReference type="RefSeq" id="WP_068692464.1">
    <property type="nucleotide sequence ID" value="NZ_CP063196.1"/>
</dbReference>
<dbReference type="GO" id="GO:0003989">
    <property type="term" value="F:acetyl-CoA carboxylase activity"/>
    <property type="evidence" value="ECO:0007669"/>
    <property type="project" value="InterPro"/>
</dbReference>
<evidence type="ECO:0000256" key="1">
    <source>
        <dbReference type="ARBA" id="ARBA00017562"/>
    </source>
</evidence>
<evidence type="ECO:0000313" key="5">
    <source>
        <dbReference type="Proteomes" id="UP000265719"/>
    </source>
</evidence>
<keyword evidence="5" id="KW-1185">Reference proteome</keyword>
<dbReference type="CDD" id="cd06850">
    <property type="entry name" value="biotinyl_domain"/>
    <property type="match status" value="1"/>
</dbReference>
<dbReference type="PROSITE" id="PS50968">
    <property type="entry name" value="BIOTINYL_LIPOYL"/>
    <property type="match status" value="1"/>
</dbReference>
<dbReference type="PANTHER" id="PTHR45266">
    <property type="entry name" value="OXALOACETATE DECARBOXYLASE ALPHA CHAIN"/>
    <property type="match status" value="1"/>
</dbReference>
<dbReference type="PRINTS" id="PR01071">
    <property type="entry name" value="ACOABIOTINCC"/>
</dbReference>
<dbReference type="NCBIfam" id="NF005457">
    <property type="entry name" value="PRK07051.1"/>
    <property type="match status" value="1"/>
</dbReference>
<keyword evidence="3" id="KW-0276">Fatty acid metabolism</keyword>
<comment type="pathway">
    <text evidence="3">Lipid metabolism; fatty acid biosynthesis.</text>
</comment>
<dbReference type="EMBL" id="CP063196">
    <property type="protein sequence ID" value="UOE20744.1"/>
    <property type="molecule type" value="Genomic_DNA"/>
</dbReference>
<keyword evidence="3" id="KW-0444">Lipid biosynthesis</keyword>
<dbReference type="InterPro" id="IPR050709">
    <property type="entry name" value="Biotin_Carboxyl_Carrier/Decarb"/>
</dbReference>
<dbReference type="GO" id="GO:0009317">
    <property type="term" value="C:acetyl-CoA carboxylase complex"/>
    <property type="evidence" value="ECO:0007669"/>
    <property type="project" value="InterPro"/>
</dbReference>
<dbReference type="InterPro" id="IPR011053">
    <property type="entry name" value="Single_hybrid_motif"/>
</dbReference>
<evidence type="ECO:0000256" key="2">
    <source>
        <dbReference type="ARBA" id="ARBA00023267"/>
    </source>
</evidence>
<comment type="function">
    <text evidence="3">This protein is a component of the acetyl coenzyme A carboxylase complex; first, biotin carboxylase catalyzes the carboxylation of the carrier protein and then the transcarboxylase transfers the carboxyl group to form malonyl-CoA.</text>
</comment>
<dbReference type="GO" id="GO:0006633">
    <property type="term" value="P:fatty acid biosynthetic process"/>
    <property type="evidence" value="ECO:0007669"/>
    <property type="project" value="UniProtKB-UniPathway"/>
</dbReference>
<keyword evidence="3" id="KW-0443">Lipid metabolism</keyword>
<dbReference type="PANTHER" id="PTHR45266:SF3">
    <property type="entry name" value="OXALOACETATE DECARBOXYLASE ALPHA CHAIN"/>
    <property type="match status" value="1"/>
</dbReference>
<organism evidence="4 5">
    <name type="scientific">Thermobifida halotolerans</name>
    <dbReference type="NCBI Taxonomy" id="483545"/>
    <lineage>
        <taxon>Bacteria</taxon>
        <taxon>Bacillati</taxon>
        <taxon>Actinomycetota</taxon>
        <taxon>Actinomycetes</taxon>
        <taxon>Streptosporangiales</taxon>
        <taxon>Nocardiopsidaceae</taxon>
        <taxon>Thermobifida</taxon>
    </lineage>
</organism>
<accession>A0A399G6J9</accession>
<dbReference type="InterPro" id="IPR001249">
    <property type="entry name" value="AcCoA_biotinCC"/>
</dbReference>
<gene>
    <name evidence="4" type="ORF">NI17_005970</name>
</gene>
<dbReference type="Proteomes" id="UP000265719">
    <property type="component" value="Chromosome"/>
</dbReference>
<sequence>MAATQVIASPLSGHFYRRPGPDEPPYVEEGQHVDAGQTIGVIEVAKQLTEVKSVSSGTVAEIAVPEERMLSEGDTIARIVED</sequence>